<feature type="region of interest" description="Disordered" evidence="1">
    <location>
        <begin position="573"/>
        <end position="650"/>
    </location>
</feature>
<feature type="region of interest" description="Disordered" evidence="1">
    <location>
        <begin position="945"/>
        <end position="967"/>
    </location>
</feature>
<dbReference type="InterPro" id="IPR029044">
    <property type="entry name" value="Nucleotide-diphossugar_trans"/>
</dbReference>
<feature type="compositionally biased region" description="Polar residues" evidence="1">
    <location>
        <begin position="821"/>
        <end position="837"/>
    </location>
</feature>
<dbReference type="SUPFAM" id="SSF53448">
    <property type="entry name" value="Nucleotide-diphospho-sugar transferases"/>
    <property type="match status" value="1"/>
</dbReference>
<name>A0A261Y8L1_9FUNG</name>
<feature type="region of interest" description="Disordered" evidence="1">
    <location>
        <begin position="1204"/>
        <end position="1260"/>
    </location>
</feature>
<feature type="region of interest" description="Disordered" evidence="1">
    <location>
        <begin position="794"/>
        <end position="874"/>
    </location>
</feature>
<accession>A0A261Y8L1</accession>
<feature type="region of interest" description="Disordered" evidence="1">
    <location>
        <begin position="343"/>
        <end position="421"/>
    </location>
</feature>
<feature type="compositionally biased region" description="Polar residues" evidence="1">
    <location>
        <begin position="945"/>
        <end position="961"/>
    </location>
</feature>
<feature type="compositionally biased region" description="Polar residues" evidence="1">
    <location>
        <begin position="349"/>
        <end position="364"/>
    </location>
</feature>
<gene>
    <name evidence="2" type="ORF">BZG36_00174</name>
</gene>
<comment type="caution">
    <text evidence="2">The sequence shown here is derived from an EMBL/GenBank/DDBJ whole genome shotgun (WGS) entry which is preliminary data.</text>
</comment>
<organism evidence="2 3">
    <name type="scientific">Bifiguratus adelaidae</name>
    <dbReference type="NCBI Taxonomy" id="1938954"/>
    <lineage>
        <taxon>Eukaryota</taxon>
        <taxon>Fungi</taxon>
        <taxon>Fungi incertae sedis</taxon>
        <taxon>Mucoromycota</taxon>
        <taxon>Mucoromycotina</taxon>
        <taxon>Endogonomycetes</taxon>
        <taxon>Endogonales</taxon>
        <taxon>Endogonales incertae sedis</taxon>
        <taxon>Bifiguratus</taxon>
    </lineage>
</organism>
<feature type="region of interest" description="Disordered" evidence="1">
    <location>
        <begin position="1128"/>
        <end position="1176"/>
    </location>
</feature>
<keyword evidence="3" id="KW-1185">Reference proteome</keyword>
<evidence type="ECO:0008006" key="4">
    <source>
        <dbReference type="Google" id="ProtNLM"/>
    </source>
</evidence>
<feature type="region of interest" description="Disordered" evidence="1">
    <location>
        <begin position="502"/>
        <end position="522"/>
    </location>
</feature>
<dbReference type="Proteomes" id="UP000242875">
    <property type="component" value="Unassembled WGS sequence"/>
</dbReference>
<dbReference type="EMBL" id="MVBO01000001">
    <property type="protein sequence ID" value="OZJ06933.1"/>
    <property type="molecule type" value="Genomic_DNA"/>
</dbReference>
<feature type="compositionally biased region" description="Basic and acidic residues" evidence="1">
    <location>
        <begin position="453"/>
        <end position="467"/>
    </location>
</feature>
<feature type="region of interest" description="Disordered" evidence="1">
    <location>
        <begin position="451"/>
        <end position="476"/>
    </location>
</feature>
<dbReference type="PANTHER" id="PTHR11183">
    <property type="entry name" value="GLYCOGENIN SUBFAMILY MEMBER"/>
    <property type="match status" value="1"/>
</dbReference>
<protein>
    <recommendedName>
        <fullName evidence="4">Glycosyltransferase family 8 protein</fullName>
    </recommendedName>
</protein>
<feature type="region of interest" description="Disordered" evidence="1">
    <location>
        <begin position="1014"/>
        <end position="1086"/>
    </location>
</feature>
<feature type="compositionally biased region" description="Polar residues" evidence="1">
    <location>
        <begin position="1039"/>
        <end position="1060"/>
    </location>
</feature>
<proteinExistence type="predicted"/>
<feature type="compositionally biased region" description="Polar residues" evidence="1">
    <location>
        <begin position="847"/>
        <end position="858"/>
    </location>
</feature>
<dbReference type="Gene3D" id="3.90.550.10">
    <property type="entry name" value="Spore Coat Polysaccharide Biosynthesis Protein SpsA, Chain A"/>
    <property type="match status" value="1"/>
</dbReference>
<evidence type="ECO:0000256" key="1">
    <source>
        <dbReference type="SAM" id="MobiDB-lite"/>
    </source>
</evidence>
<dbReference type="OrthoDB" id="2014201at2759"/>
<feature type="compositionally biased region" description="Polar residues" evidence="1">
    <location>
        <begin position="1219"/>
        <end position="1235"/>
    </location>
</feature>
<feature type="compositionally biased region" description="Polar residues" evidence="1">
    <location>
        <begin position="1155"/>
        <end position="1164"/>
    </location>
</feature>
<feature type="compositionally biased region" description="Polar residues" evidence="1">
    <location>
        <begin position="607"/>
        <end position="621"/>
    </location>
</feature>
<feature type="compositionally biased region" description="Basic and acidic residues" evidence="1">
    <location>
        <begin position="589"/>
        <end position="605"/>
    </location>
</feature>
<dbReference type="InterPro" id="IPR050587">
    <property type="entry name" value="GNT1/Glycosyltrans_8"/>
</dbReference>
<evidence type="ECO:0000313" key="3">
    <source>
        <dbReference type="Proteomes" id="UP000242875"/>
    </source>
</evidence>
<sequence length="1286" mass="142589">MKDSGQTRAFITVLTTESDAPGVVTLVQALKTCATKYPVVLVVGSHIGKVVKARLADKIEHVVSIPLGMETMATEMGHQMGKSTEQLMGTFGILSLWQMLAYEALVYLSPHMLPLKNVDELFELETVDFAAAPAVGWPDIFDTGIMFLRPSEPTYAALIEHAQVMSSDPTWDGNDGDLLNTYFEDWSSGRREARLGFGYNVTPSEHYTWTPALLNYNTTVSIAHFLPSATPLPWTYLRMSDGAPLPRSSSPHVLDLVQNWWNYWDEAMPGLPPSALGSEWFDKATPFHGSNAGAGPLSEVRKAHNVWDAEQVNIQGRHVEALPHVEVKITHDPDLWKPSLTEEEKMAWESQQEQPATDEPLTTSQHHEESVEAAAEPVLSPPAPIAEEAPPRKSSPEYPMINWNPAHEPPPDRPPPVDSSLPASFDFKNAWDRPFHREETVFIPDLTPTQRQVEYHHQHPEDTDTRQDQQAQEQHLGSEIASHVFPWEHHQPPTRVWLDEEQARPNHPEPQSAPETQHHEPHIDEPQIAQRAPYAPQTSDTQAERVKDDFSFVNAWDEVPSIQRYIIQSRLDPLAPQHSKQPPITTPADVKKRTSRQRDQWDPHASRGSQPPATRAQTSKEGSYFRGSPYSGRSHAPSGVQTPHIFDNDNIPDDRDLLPLPLKSTSRLAIATLPELQLSIPDNRQAKGKEGGKTRGSHARYASISAIFGGRTPYTSAATTPVREYFKELDDEDTEAQSIPGPVTHRQFPEDFADYRIQWPDDLQHEDAPVEEAHAAWDPHRALDALKWSAEQLMQRASSEHDLESQSLETTSSEHDDDSQRAQVQPVQDTSVQTTQGKLPETHIAGTATQTDDGSLTKQEPPVPSLPHTAAPSGFGFKDAPAKWGLNRSDVEVFTPGTVSPSTPTTMHFARHWHDESDSDEEEEVARQRRDDNYRWNKLDYPTAESFQQSRSYSGASTPGSVSHVPNPEQFRLHLEQMSESLLYQRRSDKDQIFSTTLESLRDLNLAGAAMFSQPATEEKSNGHGPDQTPSAPVGAAANPSSWSQLHRVQSDQDVSNFSRTPAFMTPIHGPSKLPGGDIFTQDDELSLPLPQSKGFTFSFSSTWDSMPEIQMHAERMQTRLDALGRYGLNMPLDDGQQRRQTQAQDGSDVASVGQGRQRQSTGNGDVVNDLSDVGTLPESLDDYDALSVGGLQSIDENQDAQEYPLAEGDAEEELTPTAVPNPTVVNGATSQSTDARPKNDLPPQHVLSAPEISGDDDTLDMAFLPETSVSTIPEPVHLGGQEAST</sequence>
<evidence type="ECO:0000313" key="2">
    <source>
        <dbReference type="EMBL" id="OZJ06933.1"/>
    </source>
</evidence>
<reference evidence="2 3" key="1">
    <citation type="journal article" date="2017" name="Mycologia">
        <title>Bifiguratus adelaidae, gen. et sp. nov., a new member of Mucoromycotina in endophytic and soil-dwelling habitats.</title>
        <authorList>
            <person name="Torres-Cruz T.J."/>
            <person name="Billingsley Tobias T.L."/>
            <person name="Almatruk M."/>
            <person name="Hesse C."/>
            <person name="Kuske C.R."/>
            <person name="Desiro A."/>
            <person name="Benucci G.M."/>
            <person name="Bonito G."/>
            <person name="Stajich J.E."/>
            <person name="Dunlap C."/>
            <person name="Arnold A.E."/>
            <person name="Porras-Alfaro A."/>
        </authorList>
    </citation>
    <scope>NUCLEOTIDE SEQUENCE [LARGE SCALE GENOMIC DNA]</scope>
    <source>
        <strain evidence="2 3">AZ0501</strain>
    </source>
</reference>